<evidence type="ECO:0000313" key="19">
    <source>
        <dbReference type="EMBL" id="WNH14472.1"/>
    </source>
</evidence>
<keyword evidence="13" id="KW-1160">Virus entry into host cell</keyword>
<dbReference type="GO" id="GO:0005198">
    <property type="term" value="F:structural molecule activity"/>
    <property type="evidence" value="ECO:0007669"/>
    <property type="project" value="InterPro"/>
</dbReference>
<keyword evidence="5" id="KW-1163">Viral penetration into host nucleus</keyword>
<comment type="function">
    <text evidence="14">Self assembles to form an icosahedral capsid, about 50 nm in diameter, nm, composed of 420 subunits of the viral capsid protein. The capsid encapsulates the genomic dsDNA. Following virus entry into host cell, provides nuclear import of the viral genome. Virus particles do not enter the nucleus, but dock at the nuclear membrane through the interaction with host importins.</text>
</comment>
<evidence type="ECO:0000256" key="5">
    <source>
        <dbReference type="ARBA" id="ARBA00022524"/>
    </source>
</evidence>
<proteinExistence type="inferred from homology"/>
<evidence type="ECO:0000256" key="7">
    <source>
        <dbReference type="ARBA" id="ARBA00022562"/>
    </source>
</evidence>
<reference evidence="19" key="1">
    <citation type="submission" date="2023-06" db="EMBL/GenBank/DDBJ databases">
        <title>Identification of viral pathogens in a Physostegia virginiana plant by high-throughput sequencing.</title>
        <authorList>
            <person name="Dong J."/>
            <person name="Fu S."/>
            <person name="Chen Y."/>
            <person name="Cao M."/>
            <person name="Zhou X."/>
            <person name="Wu J."/>
        </authorList>
    </citation>
    <scope>NUCLEOTIDE SEQUENCE</scope>
</reference>
<dbReference type="SMART" id="SM00343">
    <property type="entry name" value="ZnF_C2HC"/>
    <property type="match status" value="1"/>
</dbReference>
<comment type="subunit">
    <text evidence="4">Interacts (via nuclear localization signal) with host importin alpha.</text>
</comment>
<evidence type="ECO:0000256" key="6">
    <source>
        <dbReference type="ARBA" id="ARBA00022561"/>
    </source>
</evidence>
<evidence type="ECO:0000256" key="4">
    <source>
        <dbReference type="ARBA" id="ARBA00011242"/>
    </source>
</evidence>
<sequence>MSDRGTEVLIKVINHYWDNLDNYDSDTLESSMRIMQLDPDQVEEEVRKNPTIAQLIGEQIFELEEEESEEESLPEEEEEIQNQSDDEESSDDESKVHIRMNRQDPEDPIFPKKEEGETSAAGAKKRKAQKPIFMPQKPKMVQGNNLDSSILNIDCQDNRKELIDRWAGEMSLIIQTNPDAYSSDAKVRSLLEHKSVGIVESFIKKTTWVNTDPEGALRQVIEALYSSFLGLNFINDKDAELEKLKTKAKNFLIRMTLCDICELADFNCAFEKRFHDLDQTDWTKFIELYFVKIPHVGEQAYKRFEQEAKPPMHMSLGFAMKLVSEEIGKICETSKNQKRFKKFNKKCCNILNKEITDFGCKPEKKRFSKKRFKKSKKRKTFKKYRRKFTPGKYFKPKGKTDKSKFCPKGKKNCRCWICSEEGHYANECPNRKQYSDKVKLIEYAENNGLEPIEESFTGIKEVYYLVLEEPPDSEESSEDSSDEESE</sequence>
<dbReference type="PRINTS" id="PR00221">
    <property type="entry name" value="CAULIMOCOAT"/>
</dbReference>
<gene>
    <name evidence="19" type="primary">orf4</name>
</gene>
<evidence type="ECO:0000256" key="11">
    <source>
        <dbReference type="ARBA" id="ARBA00022833"/>
    </source>
</evidence>
<protein>
    <recommendedName>
        <fullName evidence="15">Coat protein</fullName>
    </recommendedName>
</protein>
<keyword evidence="6 19" id="KW-0167">Capsid protein</keyword>
<keyword evidence="9 16" id="KW-0863">Zinc-finger</keyword>
<dbReference type="SUPFAM" id="SSF57756">
    <property type="entry name" value="Retrovirus zinc finger-like domains"/>
    <property type="match status" value="1"/>
</dbReference>
<keyword evidence="8" id="KW-0479">Metal-binding</keyword>
<dbReference type="EMBL" id="OR208178">
    <property type="protein sequence ID" value="WNH14472.1"/>
    <property type="molecule type" value="Genomic_DNA"/>
</dbReference>
<feature type="compositionally biased region" description="Basic and acidic residues" evidence="17">
    <location>
        <begin position="92"/>
        <end position="116"/>
    </location>
</feature>
<feature type="domain" description="CCHC-type" evidence="18">
    <location>
        <begin position="414"/>
        <end position="430"/>
    </location>
</feature>
<dbReference type="GO" id="GO:0042025">
    <property type="term" value="C:host cell nucleus"/>
    <property type="evidence" value="ECO:0007669"/>
    <property type="project" value="UniProtKB-SubCell"/>
</dbReference>
<dbReference type="GO" id="GO:0046718">
    <property type="term" value="P:symbiont entry into host cell"/>
    <property type="evidence" value="ECO:0007669"/>
    <property type="project" value="UniProtKB-KW"/>
</dbReference>
<evidence type="ECO:0000256" key="15">
    <source>
        <dbReference type="ARBA" id="ARBA00031336"/>
    </source>
</evidence>
<evidence type="ECO:0000256" key="2">
    <source>
        <dbReference type="ARBA" id="ARBA00004328"/>
    </source>
</evidence>
<evidence type="ECO:0000256" key="14">
    <source>
        <dbReference type="ARBA" id="ARBA00024644"/>
    </source>
</evidence>
<dbReference type="GO" id="GO:0075732">
    <property type="term" value="P:viral penetration into host nucleus"/>
    <property type="evidence" value="ECO:0007669"/>
    <property type="project" value="UniProtKB-KW"/>
</dbReference>
<evidence type="ECO:0000259" key="18">
    <source>
        <dbReference type="PROSITE" id="PS50158"/>
    </source>
</evidence>
<feature type="compositionally biased region" description="Acidic residues" evidence="17">
    <location>
        <begin position="63"/>
        <end position="91"/>
    </location>
</feature>
<evidence type="ECO:0000256" key="3">
    <source>
        <dbReference type="ARBA" id="ARBA00006778"/>
    </source>
</evidence>
<evidence type="ECO:0000256" key="12">
    <source>
        <dbReference type="ARBA" id="ARBA00022844"/>
    </source>
</evidence>
<evidence type="ECO:0000256" key="1">
    <source>
        <dbReference type="ARBA" id="ARBA00004147"/>
    </source>
</evidence>
<evidence type="ECO:0000256" key="17">
    <source>
        <dbReference type="SAM" id="MobiDB-lite"/>
    </source>
</evidence>
<dbReference type="InterPro" id="IPR036875">
    <property type="entry name" value="Znf_CCHC_sf"/>
</dbReference>
<keyword evidence="12" id="KW-0946">Virion</keyword>
<comment type="similarity">
    <text evidence="3">Belongs to the caulimoviridae capsid protein family.</text>
</comment>
<keyword evidence="10" id="KW-1145">T=7 icosahedral capsid protein</keyword>
<keyword evidence="11" id="KW-0862">Zinc</keyword>
<evidence type="ECO:0000256" key="13">
    <source>
        <dbReference type="ARBA" id="ARBA00023296"/>
    </source>
</evidence>
<evidence type="ECO:0000256" key="8">
    <source>
        <dbReference type="ARBA" id="ARBA00022723"/>
    </source>
</evidence>
<dbReference type="InterPro" id="IPR001878">
    <property type="entry name" value="Znf_CCHC"/>
</dbReference>
<dbReference type="GO" id="GO:0043657">
    <property type="term" value="C:host cell"/>
    <property type="evidence" value="ECO:0007669"/>
    <property type="project" value="GOC"/>
</dbReference>
<dbReference type="PROSITE" id="PS50158">
    <property type="entry name" value="ZF_CCHC"/>
    <property type="match status" value="1"/>
</dbReference>
<dbReference type="GO" id="GO:0008270">
    <property type="term" value="F:zinc ion binding"/>
    <property type="evidence" value="ECO:0007669"/>
    <property type="project" value="UniProtKB-KW"/>
</dbReference>
<dbReference type="GO" id="GO:0039620">
    <property type="term" value="C:T=7 icosahedral viral capsid"/>
    <property type="evidence" value="ECO:0007669"/>
    <property type="project" value="UniProtKB-KW"/>
</dbReference>
<dbReference type="InterPro" id="IPR001988">
    <property type="entry name" value="Caulimo_coat"/>
</dbReference>
<comment type="subcellular location">
    <subcellularLocation>
        <location evidence="1">Host nucleus</location>
    </subcellularLocation>
    <subcellularLocation>
        <location evidence="2">Virion</location>
    </subcellularLocation>
</comment>
<evidence type="ECO:0000256" key="9">
    <source>
        <dbReference type="ARBA" id="ARBA00022771"/>
    </source>
</evidence>
<organism evidence="19">
    <name type="scientific">Physostegia virginiana caulimovirus 1</name>
    <dbReference type="NCBI Taxonomy" id="3075963"/>
    <lineage>
        <taxon>Viruses</taxon>
        <taxon>Riboviria</taxon>
        <taxon>Pararnavirae</taxon>
        <taxon>Artverviricota</taxon>
        <taxon>Revtraviricetes</taxon>
        <taxon>Ortervirales</taxon>
        <taxon>Caulimoviridae</taxon>
        <taxon>Caulimovirus</taxon>
    </lineage>
</organism>
<name>A0AA96C3J1_9VIRU</name>
<evidence type="ECO:0000256" key="16">
    <source>
        <dbReference type="PROSITE-ProRule" id="PRU00047"/>
    </source>
</evidence>
<evidence type="ECO:0000256" key="10">
    <source>
        <dbReference type="ARBA" id="ARBA00022828"/>
    </source>
</evidence>
<feature type="region of interest" description="Disordered" evidence="17">
    <location>
        <begin position="63"/>
        <end position="130"/>
    </location>
</feature>
<accession>A0AA96C3J1</accession>
<dbReference type="GO" id="GO:0003676">
    <property type="term" value="F:nucleic acid binding"/>
    <property type="evidence" value="ECO:0007669"/>
    <property type="project" value="InterPro"/>
</dbReference>
<keyword evidence="7" id="KW-1048">Host nucleus</keyword>